<dbReference type="Proteomes" id="UP001165121">
    <property type="component" value="Unassembled WGS sequence"/>
</dbReference>
<dbReference type="SUPFAM" id="SSF54160">
    <property type="entry name" value="Chromo domain-like"/>
    <property type="match status" value="1"/>
</dbReference>
<evidence type="ECO:0000313" key="1">
    <source>
        <dbReference type="EMBL" id="GMF32388.1"/>
    </source>
</evidence>
<name>A0A9W7CG26_9STRA</name>
<dbReference type="Gene3D" id="2.30.30.140">
    <property type="match status" value="1"/>
</dbReference>
<dbReference type="InterPro" id="IPR016197">
    <property type="entry name" value="Chromo-like_dom_sf"/>
</dbReference>
<organism evidence="1 2">
    <name type="scientific">Phytophthora fragariaefolia</name>
    <dbReference type="NCBI Taxonomy" id="1490495"/>
    <lineage>
        <taxon>Eukaryota</taxon>
        <taxon>Sar</taxon>
        <taxon>Stramenopiles</taxon>
        <taxon>Oomycota</taxon>
        <taxon>Peronosporomycetes</taxon>
        <taxon>Peronosporales</taxon>
        <taxon>Peronosporaceae</taxon>
        <taxon>Phytophthora</taxon>
    </lineage>
</organism>
<accession>A0A9W7CG26</accession>
<gene>
    <name evidence="1" type="ORF">Pfra01_000770100</name>
</gene>
<keyword evidence="2" id="KW-1185">Reference proteome</keyword>
<dbReference type="EMBL" id="BSXT01000685">
    <property type="protein sequence ID" value="GMF32388.1"/>
    <property type="molecule type" value="Genomic_DNA"/>
</dbReference>
<proteinExistence type="predicted"/>
<dbReference type="AlphaFoldDB" id="A0A9W7CG26"/>
<reference evidence="1" key="1">
    <citation type="submission" date="2023-04" db="EMBL/GenBank/DDBJ databases">
        <title>Phytophthora fragariaefolia NBRC 109709.</title>
        <authorList>
            <person name="Ichikawa N."/>
            <person name="Sato H."/>
            <person name="Tonouchi N."/>
        </authorList>
    </citation>
    <scope>NUCLEOTIDE SEQUENCE</scope>
    <source>
        <strain evidence="1">NBRC 109709</strain>
    </source>
</reference>
<sequence length="199" mass="22163">MAIKAGDTMLIVHGSLLLDAEVKELQGDVETAAASAGNPVRFLVHYLVQSDRHDEWVTRDRVLEDSPTNRELQEKAKAINQARSEASGASTALEKFCGPKRLEAMTAWMNTVDDALVRLDKDVKDLVQHQASQAAHLLEMERRKKEAIEEKAELEAAVLTELKRVRVAEETALARKRLRNAGVDQEEIDVILPVIPHTV</sequence>
<dbReference type="OrthoDB" id="109166at2759"/>
<protein>
    <submittedName>
        <fullName evidence="1">Unnamed protein product</fullName>
    </submittedName>
</protein>
<evidence type="ECO:0000313" key="2">
    <source>
        <dbReference type="Proteomes" id="UP001165121"/>
    </source>
</evidence>
<comment type="caution">
    <text evidence="1">The sequence shown here is derived from an EMBL/GenBank/DDBJ whole genome shotgun (WGS) entry which is preliminary data.</text>
</comment>